<dbReference type="PANTHER" id="PTHR47649">
    <property type="entry name" value="RIBONUCLEASE D"/>
    <property type="match status" value="1"/>
</dbReference>
<dbReference type="EMBL" id="JADEXN010000251">
    <property type="protein sequence ID" value="MBE9041824.1"/>
    <property type="molecule type" value="Genomic_DNA"/>
</dbReference>
<keyword evidence="3" id="KW-0234">DNA repair</keyword>
<evidence type="ECO:0000256" key="2">
    <source>
        <dbReference type="ARBA" id="ARBA00022806"/>
    </source>
</evidence>
<sequence>MYLTQPREIQTAIETLASSKLLWLDTETADWRTKYPKISLIQVLANPDDRTGDSAYVLDVLEKPNLVQYFIEKIVANPQIEKVFHNASYDLKFLDKSQAKNITCTLKIAKKITKTKLGTSNLKLKTLAAELCGFTNVDSEPQGSDWRRRPLSEKQLHYAKLDTVYLACVHRELLKFIPPKSTKTQEDIFVTKAKPASPSFSVTNVRVALECPRLFYLDRRFGGMSVFFPKTQYAAIGNPFHQLAQKFVELALTDSRFRSLLTPAAEQLQAEEVAQEMQKLFYTIAFFPYLQSVIRENPHLVPTYNQIWQGVRGLIGHYAQLLVTNRYHCHANATIQKTFIDRELKVEAQFQLPDGTMQQVRGKFDSLVYDFANRRLCAVEYKTYQAADLSAQVAQVALYAYMLQQQKNEPVDAAVY</sequence>
<keyword evidence="1" id="KW-0227">DNA damage</keyword>
<evidence type="ECO:0000256" key="3">
    <source>
        <dbReference type="ARBA" id="ARBA00023204"/>
    </source>
</evidence>
<dbReference type="InterPro" id="IPR051086">
    <property type="entry name" value="RNase_D-like"/>
</dbReference>
<dbReference type="SUPFAM" id="SSF53098">
    <property type="entry name" value="Ribonuclease H-like"/>
    <property type="match status" value="1"/>
</dbReference>
<keyword evidence="2" id="KW-0547">Nucleotide-binding</keyword>
<keyword evidence="6" id="KW-1185">Reference proteome</keyword>
<proteinExistence type="predicted"/>
<dbReference type="Pfam" id="PF12705">
    <property type="entry name" value="PDDEXK_1"/>
    <property type="match status" value="1"/>
</dbReference>
<evidence type="ECO:0000313" key="6">
    <source>
        <dbReference type="Proteomes" id="UP000621799"/>
    </source>
</evidence>
<evidence type="ECO:0000259" key="4">
    <source>
        <dbReference type="SMART" id="SM00474"/>
    </source>
</evidence>
<protein>
    <submittedName>
        <fullName evidence="5">PD-(D/E)XK nuclease family protein</fullName>
    </submittedName>
</protein>
<keyword evidence="2" id="KW-0378">Hydrolase</keyword>
<dbReference type="RefSeq" id="WP_264322017.1">
    <property type="nucleotide sequence ID" value="NZ_JADEXN010000251.1"/>
</dbReference>
<dbReference type="GO" id="GO:0006281">
    <property type="term" value="P:DNA repair"/>
    <property type="evidence" value="ECO:0007669"/>
    <property type="project" value="UniProtKB-KW"/>
</dbReference>
<dbReference type="Pfam" id="PF01612">
    <property type="entry name" value="DNA_pol_A_exo1"/>
    <property type="match status" value="1"/>
</dbReference>
<dbReference type="PANTHER" id="PTHR47649:SF1">
    <property type="entry name" value="RIBONUCLEASE D"/>
    <property type="match status" value="1"/>
</dbReference>
<dbReference type="InterPro" id="IPR002562">
    <property type="entry name" value="3'-5'_exonuclease_dom"/>
</dbReference>
<name>A0A928VWY4_9CYAN</name>
<dbReference type="GO" id="GO:0004386">
    <property type="term" value="F:helicase activity"/>
    <property type="evidence" value="ECO:0007669"/>
    <property type="project" value="UniProtKB-KW"/>
</dbReference>
<accession>A0A928VWY4</accession>
<evidence type="ECO:0000256" key="1">
    <source>
        <dbReference type="ARBA" id="ARBA00022763"/>
    </source>
</evidence>
<organism evidence="5 6">
    <name type="scientific">Zarconia navalis LEGE 11467</name>
    <dbReference type="NCBI Taxonomy" id="1828826"/>
    <lineage>
        <taxon>Bacteria</taxon>
        <taxon>Bacillati</taxon>
        <taxon>Cyanobacteriota</taxon>
        <taxon>Cyanophyceae</taxon>
        <taxon>Oscillatoriophycideae</taxon>
        <taxon>Oscillatoriales</taxon>
        <taxon>Oscillatoriales incertae sedis</taxon>
        <taxon>Zarconia</taxon>
        <taxon>Zarconia navalis</taxon>
    </lineage>
</organism>
<feature type="non-terminal residue" evidence="5">
    <location>
        <position position="416"/>
    </location>
</feature>
<comment type="caution">
    <text evidence="5">The sequence shown here is derived from an EMBL/GenBank/DDBJ whole genome shotgun (WGS) entry which is preliminary data.</text>
</comment>
<dbReference type="Gene3D" id="3.30.420.10">
    <property type="entry name" value="Ribonuclease H-like superfamily/Ribonuclease H"/>
    <property type="match status" value="1"/>
</dbReference>
<dbReference type="GO" id="GO:0008408">
    <property type="term" value="F:3'-5' exonuclease activity"/>
    <property type="evidence" value="ECO:0007669"/>
    <property type="project" value="InterPro"/>
</dbReference>
<keyword evidence="2" id="KW-0067">ATP-binding</keyword>
<dbReference type="AlphaFoldDB" id="A0A928VWY4"/>
<dbReference type="GO" id="GO:0003676">
    <property type="term" value="F:nucleic acid binding"/>
    <property type="evidence" value="ECO:0007669"/>
    <property type="project" value="InterPro"/>
</dbReference>
<evidence type="ECO:0000313" key="5">
    <source>
        <dbReference type="EMBL" id="MBE9041824.1"/>
    </source>
</evidence>
<keyword evidence="2" id="KW-0347">Helicase</keyword>
<dbReference type="InterPro" id="IPR012337">
    <property type="entry name" value="RNaseH-like_sf"/>
</dbReference>
<dbReference type="InterPro" id="IPR038726">
    <property type="entry name" value="PDDEXK_AddAB-type"/>
</dbReference>
<gene>
    <name evidence="5" type="ORF">IQ235_13645</name>
</gene>
<feature type="domain" description="3'-5' exonuclease" evidence="4">
    <location>
        <begin position="2"/>
        <end position="178"/>
    </location>
</feature>
<dbReference type="Proteomes" id="UP000621799">
    <property type="component" value="Unassembled WGS sequence"/>
</dbReference>
<reference evidence="5" key="1">
    <citation type="submission" date="2020-10" db="EMBL/GenBank/DDBJ databases">
        <authorList>
            <person name="Castelo-Branco R."/>
            <person name="Eusebio N."/>
            <person name="Adriana R."/>
            <person name="Vieira A."/>
            <person name="Brugerolle De Fraissinette N."/>
            <person name="Rezende De Castro R."/>
            <person name="Schneider M.P."/>
            <person name="Vasconcelos V."/>
            <person name="Leao P.N."/>
        </authorList>
    </citation>
    <scope>NUCLEOTIDE SEQUENCE</scope>
    <source>
        <strain evidence="5">LEGE 11467</strain>
    </source>
</reference>
<dbReference type="InterPro" id="IPR036397">
    <property type="entry name" value="RNaseH_sf"/>
</dbReference>
<dbReference type="SMART" id="SM00474">
    <property type="entry name" value="35EXOc"/>
    <property type="match status" value="1"/>
</dbReference>